<reference evidence="1 2" key="1">
    <citation type="submission" date="2012-01" db="EMBL/GenBank/DDBJ databases">
        <title>Complete sequence of chromosome of Clostridium pasteurianum BC1.</title>
        <authorList>
            <consortium name="US DOE Joint Genome Institute"/>
            <person name="Lucas S."/>
            <person name="Han J."/>
            <person name="Lapidus A."/>
            <person name="Cheng J.-F."/>
            <person name="Goodwin L."/>
            <person name="Pitluck S."/>
            <person name="Peters L."/>
            <person name="Mikhailova N."/>
            <person name="Teshima H."/>
            <person name="Detter J.C."/>
            <person name="Han C."/>
            <person name="Tapia R."/>
            <person name="Land M."/>
            <person name="Hauser L."/>
            <person name="Kyrpides N."/>
            <person name="Ivanova N."/>
            <person name="Pagani I."/>
            <person name="Dunn J."/>
            <person name="Taghavi S."/>
            <person name="Francis A."/>
            <person name="van der Lelie D."/>
            <person name="Woyke T."/>
        </authorList>
    </citation>
    <scope>NUCLEOTIDE SEQUENCE [LARGE SCALE GENOMIC DNA]</scope>
    <source>
        <strain evidence="1 2">BC1</strain>
    </source>
</reference>
<evidence type="ECO:0000313" key="2">
    <source>
        <dbReference type="Proteomes" id="UP000013523"/>
    </source>
</evidence>
<accession>R4K914</accession>
<keyword evidence="2" id="KW-1185">Reference proteome</keyword>
<gene>
    <name evidence="1" type="ORF">Clopa_4309</name>
</gene>
<dbReference type="PATRIC" id="fig|86416.3.peg.4320"/>
<evidence type="ECO:0000313" key="1">
    <source>
        <dbReference type="EMBL" id="AGK99028.1"/>
    </source>
</evidence>
<name>R4K914_CLOPA</name>
<dbReference type="Proteomes" id="UP000013523">
    <property type="component" value="Chromosome"/>
</dbReference>
<dbReference type="EMBL" id="CP003261">
    <property type="protein sequence ID" value="AGK99028.1"/>
    <property type="molecule type" value="Genomic_DNA"/>
</dbReference>
<dbReference type="HOGENOM" id="CLU_193586_0_0_9"/>
<dbReference type="OrthoDB" id="1922248at2"/>
<dbReference type="STRING" id="86416.Clopa_4309"/>
<dbReference type="KEGG" id="cpas:Clopa_4309"/>
<dbReference type="AlphaFoldDB" id="R4K914"/>
<organism evidence="1 2">
    <name type="scientific">Clostridium pasteurianum BC1</name>
    <dbReference type="NCBI Taxonomy" id="86416"/>
    <lineage>
        <taxon>Bacteria</taxon>
        <taxon>Bacillati</taxon>
        <taxon>Bacillota</taxon>
        <taxon>Clostridia</taxon>
        <taxon>Eubacteriales</taxon>
        <taxon>Clostridiaceae</taxon>
        <taxon>Clostridium</taxon>
    </lineage>
</organism>
<sequence length="59" mass="6987">MIRKLLEQQGIKMSDQEFNEVMEETQNDIRENHIKLGVRTSKDYLLRVAIIYYGISKSI</sequence>
<proteinExistence type="predicted"/>
<protein>
    <submittedName>
        <fullName evidence="1">Uncharacterized protein</fullName>
    </submittedName>
</protein>